<dbReference type="EMBL" id="VUJU01003948">
    <property type="protein sequence ID" value="KAF0756056.1"/>
    <property type="molecule type" value="Genomic_DNA"/>
</dbReference>
<proteinExistence type="predicted"/>
<protein>
    <submittedName>
        <fullName evidence="1">Uncharacterized protein</fullName>
    </submittedName>
</protein>
<comment type="caution">
    <text evidence="1">The sequence shown here is derived from an EMBL/GenBank/DDBJ whole genome shotgun (WGS) entry which is preliminary data.</text>
</comment>
<sequence>MSVDLKSKLSNICLNYISLNHYDYFILTETWLTNDINSKELGIYVIINYIIYRNDRNNLNSIYSRGGGVLIAIHDRFYSFEITLPDPTLECVAIMIKLVNIKIIIISLYK</sequence>
<keyword evidence="2" id="KW-1185">Reference proteome</keyword>
<dbReference type="Gene3D" id="3.60.10.10">
    <property type="entry name" value="Endonuclease/exonuclease/phosphatase"/>
    <property type="match status" value="1"/>
</dbReference>
<organism evidence="1 2">
    <name type="scientific">Aphis craccivora</name>
    <name type="common">Cowpea aphid</name>
    <dbReference type="NCBI Taxonomy" id="307492"/>
    <lineage>
        <taxon>Eukaryota</taxon>
        <taxon>Metazoa</taxon>
        <taxon>Ecdysozoa</taxon>
        <taxon>Arthropoda</taxon>
        <taxon>Hexapoda</taxon>
        <taxon>Insecta</taxon>
        <taxon>Pterygota</taxon>
        <taxon>Neoptera</taxon>
        <taxon>Paraneoptera</taxon>
        <taxon>Hemiptera</taxon>
        <taxon>Sternorrhyncha</taxon>
        <taxon>Aphidomorpha</taxon>
        <taxon>Aphidoidea</taxon>
        <taxon>Aphididae</taxon>
        <taxon>Aphidini</taxon>
        <taxon>Aphis</taxon>
        <taxon>Aphis</taxon>
    </lineage>
</organism>
<dbReference type="AlphaFoldDB" id="A0A6G0YHL3"/>
<evidence type="ECO:0000313" key="2">
    <source>
        <dbReference type="Proteomes" id="UP000478052"/>
    </source>
</evidence>
<dbReference type="SUPFAM" id="SSF56219">
    <property type="entry name" value="DNase I-like"/>
    <property type="match status" value="1"/>
</dbReference>
<reference evidence="1 2" key="1">
    <citation type="submission" date="2019-08" db="EMBL/GenBank/DDBJ databases">
        <title>Whole genome of Aphis craccivora.</title>
        <authorList>
            <person name="Voronova N.V."/>
            <person name="Shulinski R.S."/>
            <person name="Bandarenka Y.V."/>
            <person name="Zhorov D.G."/>
            <person name="Warner D."/>
        </authorList>
    </citation>
    <scope>NUCLEOTIDE SEQUENCE [LARGE SCALE GENOMIC DNA]</scope>
    <source>
        <strain evidence="1">180601</strain>
        <tissue evidence="1">Whole Body</tissue>
    </source>
</reference>
<dbReference type="Proteomes" id="UP000478052">
    <property type="component" value="Unassembled WGS sequence"/>
</dbReference>
<dbReference type="InterPro" id="IPR036691">
    <property type="entry name" value="Endo/exonu/phosph_ase_sf"/>
</dbReference>
<name>A0A6G0YHL3_APHCR</name>
<gene>
    <name evidence="1" type="ORF">FWK35_00018049</name>
</gene>
<accession>A0A6G0YHL3</accession>
<evidence type="ECO:0000313" key="1">
    <source>
        <dbReference type="EMBL" id="KAF0756056.1"/>
    </source>
</evidence>